<gene>
    <name evidence="1" type="ORF">S01H1_58993</name>
</gene>
<dbReference type="PANTHER" id="PTHR35271">
    <property type="entry name" value="ABC TRANSPORTER, SUBSTRATE-BINDING LIPOPROTEIN-RELATED"/>
    <property type="match status" value="1"/>
</dbReference>
<dbReference type="EMBL" id="BARS01038560">
    <property type="protein sequence ID" value="GAG24003.1"/>
    <property type="molecule type" value="Genomic_DNA"/>
</dbReference>
<evidence type="ECO:0008006" key="2">
    <source>
        <dbReference type="Google" id="ProtNLM"/>
    </source>
</evidence>
<accession>X0WHN6</accession>
<dbReference type="PANTHER" id="PTHR35271:SF1">
    <property type="entry name" value="ABC TRANSPORTER, SUBSTRATE-BINDING LIPOPROTEIN"/>
    <property type="match status" value="1"/>
</dbReference>
<reference evidence="1" key="1">
    <citation type="journal article" date="2014" name="Front. Microbiol.">
        <title>High frequency of phylogenetically diverse reductive dehalogenase-homologous genes in deep subseafloor sedimentary metagenomes.</title>
        <authorList>
            <person name="Kawai M."/>
            <person name="Futagami T."/>
            <person name="Toyoda A."/>
            <person name="Takaki Y."/>
            <person name="Nishi S."/>
            <person name="Hori S."/>
            <person name="Arai W."/>
            <person name="Tsubouchi T."/>
            <person name="Morono Y."/>
            <person name="Uchiyama I."/>
            <person name="Ito T."/>
            <person name="Fujiyama A."/>
            <person name="Inagaki F."/>
            <person name="Takami H."/>
        </authorList>
    </citation>
    <scope>NUCLEOTIDE SEQUENCE</scope>
    <source>
        <strain evidence="1">Expedition CK06-06</strain>
    </source>
</reference>
<evidence type="ECO:0000313" key="1">
    <source>
        <dbReference type="EMBL" id="GAG24003.1"/>
    </source>
</evidence>
<dbReference type="InterPro" id="IPR007487">
    <property type="entry name" value="ABC_transpt-TYRBP-like"/>
</dbReference>
<proteinExistence type="predicted"/>
<dbReference type="Gene3D" id="3.40.50.2300">
    <property type="match status" value="2"/>
</dbReference>
<sequence>IIALGTGPGQVFSALEDLRIPVVADSISDPLGSGIIDSFDDSGRDFLTVRVDPDRYKRQIRMFYDVVGFKRLGIIYEDTDEGRAYGAVDDIELIAQEKGFEVVHNTNVLPVDAGEEACETRYLVAVEEVCREADAIYLGIVNGLSSRNLPNIMEIMNRYQIPSFSMKGSAYVKQGVLFGVSESEEVATGIYNAKNIVQILRGKLPRSINQIFEHVPHIVINLAEANMIEYDVPIDIIASSDEIYTNILSGAKNE</sequence>
<dbReference type="Pfam" id="PF04392">
    <property type="entry name" value="ABC_sub_bind"/>
    <property type="match status" value="1"/>
</dbReference>
<protein>
    <recommendedName>
        <fullName evidence="2">ABC transporter substrate-binding protein PnrA-like domain-containing protein</fullName>
    </recommendedName>
</protein>
<comment type="caution">
    <text evidence="1">The sequence shown here is derived from an EMBL/GenBank/DDBJ whole genome shotgun (WGS) entry which is preliminary data.</text>
</comment>
<name>X0WHN6_9ZZZZ</name>
<feature type="non-terminal residue" evidence="1">
    <location>
        <position position="1"/>
    </location>
</feature>
<dbReference type="AlphaFoldDB" id="X0WHN6"/>
<organism evidence="1">
    <name type="scientific">marine sediment metagenome</name>
    <dbReference type="NCBI Taxonomy" id="412755"/>
    <lineage>
        <taxon>unclassified sequences</taxon>
        <taxon>metagenomes</taxon>
        <taxon>ecological metagenomes</taxon>
    </lineage>
</organism>